<dbReference type="Proteomes" id="UP001065593">
    <property type="component" value="Unassembled WGS sequence"/>
</dbReference>
<gene>
    <name evidence="2" type="ORF">LYSBPC_16700</name>
</gene>
<dbReference type="EMBL" id="BRZA01000002">
    <property type="protein sequence ID" value="GLC88543.1"/>
    <property type="molecule type" value="Genomic_DNA"/>
</dbReference>
<dbReference type="SUPFAM" id="SSF53335">
    <property type="entry name" value="S-adenosyl-L-methionine-dependent methyltransferases"/>
    <property type="match status" value="1"/>
</dbReference>
<dbReference type="CDD" id="cd02440">
    <property type="entry name" value="AdoMet_MTases"/>
    <property type="match status" value="1"/>
</dbReference>
<dbReference type="InterPro" id="IPR025714">
    <property type="entry name" value="Methyltranfer_dom"/>
</dbReference>
<evidence type="ECO:0000313" key="3">
    <source>
        <dbReference type="Proteomes" id="UP001065593"/>
    </source>
</evidence>
<dbReference type="InterPro" id="IPR029063">
    <property type="entry name" value="SAM-dependent_MTases_sf"/>
</dbReference>
<feature type="domain" description="Methyltransferase" evidence="1">
    <location>
        <begin position="58"/>
        <end position="148"/>
    </location>
</feature>
<comment type="caution">
    <text evidence="2">The sequence shown here is derived from an EMBL/GenBank/DDBJ whole genome shotgun (WGS) entry which is preliminary data.</text>
</comment>
<evidence type="ECO:0000313" key="2">
    <source>
        <dbReference type="EMBL" id="GLC88543.1"/>
    </source>
</evidence>
<keyword evidence="3" id="KW-1185">Reference proteome</keyword>
<proteinExistence type="predicted"/>
<organism evidence="2 3">
    <name type="scientific">Lysinibacillus piscis</name>
    <dbReference type="NCBI Taxonomy" id="2518931"/>
    <lineage>
        <taxon>Bacteria</taxon>
        <taxon>Bacillati</taxon>
        <taxon>Bacillota</taxon>
        <taxon>Bacilli</taxon>
        <taxon>Bacillales</taxon>
        <taxon>Bacillaceae</taxon>
        <taxon>Lysinibacillus</taxon>
    </lineage>
</organism>
<dbReference type="Pfam" id="PF13847">
    <property type="entry name" value="Methyltransf_31"/>
    <property type="match status" value="1"/>
</dbReference>
<sequence length="259" mass="29177">MKLLDPTTFENWIPPHSIKWYKQLSHLQKNYEYPWRSVLSEPNGESMFDQIVMQTIPNKKVLDVGCGHGEFTLKCSLVAKEIVGFDATDNFVQVGNDNKKSNASFIVGNIKDGLPFKAEEFNCAYIRKGPTSAYLALKQVIKKGGAIIGLHPGDALGKELPLLFPHLFEISEGTPILDSIEQKLKLSNFSQSHIKTVDSTEYIQSPLDILKLRCFGQHPSIFETLKEKNLTPITTIFEQNATEKGLPIHFSRYIVQIIV</sequence>
<reference evidence="2" key="1">
    <citation type="submission" date="2022-08" db="EMBL/GenBank/DDBJ databases">
        <title>Draft genome sequence of Lysinibacillus sp. strain KH24.</title>
        <authorList>
            <person name="Kanbe H."/>
            <person name="Itoh H."/>
        </authorList>
    </citation>
    <scope>NUCLEOTIDE SEQUENCE</scope>
    <source>
        <strain evidence="2">KH24</strain>
    </source>
</reference>
<name>A0ABQ5NJK8_9BACI</name>
<accession>A0ABQ5NJK8</accession>
<dbReference type="Gene3D" id="3.40.50.150">
    <property type="entry name" value="Vaccinia Virus protein VP39"/>
    <property type="match status" value="1"/>
</dbReference>
<evidence type="ECO:0000259" key="1">
    <source>
        <dbReference type="Pfam" id="PF13847"/>
    </source>
</evidence>
<dbReference type="RefSeq" id="WP_264988306.1">
    <property type="nucleotide sequence ID" value="NZ_BRZA01000002.1"/>
</dbReference>
<protein>
    <recommendedName>
        <fullName evidence="1">Methyltransferase domain-containing protein</fullName>
    </recommendedName>
</protein>